<name>A0A6S6UC49_9BACT</name>
<keyword evidence="1" id="KW-0732">Signal</keyword>
<dbReference type="AlphaFoldDB" id="A0A6S6UC49"/>
<protein>
    <submittedName>
        <fullName evidence="2">Uncharacterized protein</fullName>
    </submittedName>
</protein>
<sequence length="165" mass="18575">MKNFNTLYLSLILLSTSLPAADKLYSFIGIQAANSFIEGDSIPNIGIKYGTQTKKYRTSLAYTYGEKSNTRYQTFIAQVDTGVLTNSFKNSPIKPYVGLSFGAIEQESKQTSFKDRGYVYGPNIGLAYIYNDSLDFDLGYRYLATSKLEDLNSLSDLTLSMHYFY</sequence>
<feature type="signal peptide" evidence="1">
    <location>
        <begin position="1"/>
        <end position="20"/>
    </location>
</feature>
<proteinExistence type="predicted"/>
<accession>A0A6S6UC49</accession>
<evidence type="ECO:0000313" key="2">
    <source>
        <dbReference type="EMBL" id="CAA6825246.1"/>
    </source>
</evidence>
<organism evidence="2">
    <name type="scientific">uncultured Sulfurovum sp</name>
    <dbReference type="NCBI Taxonomy" id="269237"/>
    <lineage>
        <taxon>Bacteria</taxon>
        <taxon>Pseudomonadati</taxon>
        <taxon>Campylobacterota</taxon>
        <taxon>Epsilonproteobacteria</taxon>
        <taxon>Campylobacterales</taxon>
        <taxon>Sulfurovaceae</taxon>
        <taxon>Sulfurovum</taxon>
        <taxon>environmental samples</taxon>
    </lineage>
</organism>
<dbReference type="EMBL" id="CACVAU010000080">
    <property type="protein sequence ID" value="CAA6825246.1"/>
    <property type="molecule type" value="Genomic_DNA"/>
</dbReference>
<evidence type="ECO:0000256" key="1">
    <source>
        <dbReference type="SAM" id="SignalP"/>
    </source>
</evidence>
<dbReference type="InterPro" id="IPR011250">
    <property type="entry name" value="OMP/PagP_B-barrel"/>
</dbReference>
<dbReference type="Gene3D" id="2.40.160.20">
    <property type="match status" value="1"/>
</dbReference>
<reference evidence="2" key="1">
    <citation type="submission" date="2020-01" db="EMBL/GenBank/DDBJ databases">
        <authorList>
            <person name="Meier V. D."/>
            <person name="Meier V D."/>
        </authorList>
    </citation>
    <scope>NUCLEOTIDE SEQUENCE</scope>
    <source>
        <strain evidence="2">HLG_WM_MAG_05</strain>
    </source>
</reference>
<feature type="chain" id="PRO_5028447839" evidence="1">
    <location>
        <begin position="21"/>
        <end position="165"/>
    </location>
</feature>
<dbReference type="SUPFAM" id="SSF56925">
    <property type="entry name" value="OMPA-like"/>
    <property type="match status" value="1"/>
</dbReference>
<gene>
    <name evidence="2" type="ORF">HELGO_WM22214</name>
</gene>